<organism evidence="1 2">
    <name type="scientific">Rhodopirellula baltica SWK14</name>
    <dbReference type="NCBI Taxonomy" id="993516"/>
    <lineage>
        <taxon>Bacteria</taxon>
        <taxon>Pseudomonadati</taxon>
        <taxon>Planctomycetota</taxon>
        <taxon>Planctomycetia</taxon>
        <taxon>Pirellulales</taxon>
        <taxon>Pirellulaceae</taxon>
        <taxon>Rhodopirellula</taxon>
    </lineage>
</organism>
<comment type="caution">
    <text evidence="1">The sequence shown here is derived from an EMBL/GenBank/DDBJ whole genome shotgun (WGS) entry which is preliminary data.</text>
</comment>
<gene>
    <name evidence="1" type="ORF">RBSWK_02603</name>
</gene>
<dbReference type="PATRIC" id="fig|993516.3.peg.2772"/>
<sequence length="56" mass="6588">MSSLLQFERRLGRVGNNPAPPIPSVQRCWLLNLKWMLNDSTETPAINEELRRTNWH</sequence>
<dbReference type="EMBL" id="AMWG01000061">
    <property type="protein sequence ID" value="ELP33418.1"/>
    <property type="molecule type" value="Genomic_DNA"/>
</dbReference>
<proteinExistence type="predicted"/>
<accession>L7CHD2</accession>
<name>L7CHD2_RHOBT</name>
<dbReference type="Proteomes" id="UP000010959">
    <property type="component" value="Unassembled WGS sequence"/>
</dbReference>
<dbReference type="AlphaFoldDB" id="L7CHD2"/>
<reference evidence="1 2" key="1">
    <citation type="journal article" date="2013" name="Mar. Genomics">
        <title>Expression of sulfatases in Rhodopirellula baltica and the diversity of sulfatases in the genus Rhodopirellula.</title>
        <authorList>
            <person name="Wegner C.E."/>
            <person name="Richter-Heitmann T."/>
            <person name="Klindworth A."/>
            <person name="Klockow C."/>
            <person name="Richter M."/>
            <person name="Achstetter T."/>
            <person name="Glockner F.O."/>
            <person name="Harder J."/>
        </authorList>
    </citation>
    <scope>NUCLEOTIDE SEQUENCE [LARGE SCALE GENOMIC DNA]</scope>
    <source>
        <strain evidence="1 2">SWK14</strain>
    </source>
</reference>
<evidence type="ECO:0000313" key="1">
    <source>
        <dbReference type="EMBL" id="ELP33418.1"/>
    </source>
</evidence>
<protein>
    <submittedName>
        <fullName evidence="1">Uncharacterized protein</fullName>
    </submittedName>
</protein>
<evidence type="ECO:0000313" key="2">
    <source>
        <dbReference type="Proteomes" id="UP000010959"/>
    </source>
</evidence>